<name>A0ABN8HM08_9NEOP</name>
<proteinExistence type="predicted"/>
<dbReference type="EMBL" id="OW152822">
    <property type="protein sequence ID" value="CAH2036845.1"/>
    <property type="molecule type" value="Genomic_DNA"/>
</dbReference>
<dbReference type="Proteomes" id="UP000837857">
    <property type="component" value="Chromosome 10"/>
</dbReference>
<organism evidence="2 3">
    <name type="scientific">Iphiclides podalirius</name>
    <name type="common">scarce swallowtail</name>
    <dbReference type="NCBI Taxonomy" id="110791"/>
    <lineage>
        <taxon>Eukaryota</taxon>
        <taxon>Metazoa</taxon>
        <taxon>Ecdysozoa</taxon>
        <taxon>Arthropoda</taxon>
        <taxon>Hexapoda</taxon>
        <taxon>Insecta</taxon>
        <taxon>Pterygota</taxon>
        <taxon>Neoptera</taxon>
        <taxon>Endopterygota</taxon>
        <taxon>Lepidoptera</taxon>
        <taxon>Glossata</taxon>
        <taxon>Ditrysia</taxon>
        <taxon>Papilionoidea</taxon>
        <taxon>Papilionidae</taxon>
        <taxon>Papilioninae</taxon>
        <taxon>Iphiclides</taxon>
    </lineage>
</organism>
<protein>
    <submittedName>
        <fullName evidence="2">Uncharacterized protein</fullName>
    </submittedName>
</protein>
<evidence type="ECO:0000313" key="3">
    <source>
        <dbReference type="Proteomes" id="UP000837857"/>
    </source>
</evidence>
<feature type="compositionally biased region" description="Basic and acidic residues" evidence="1">
    <location>
        <begin position="101"/>
        <end position="113"/>
    </location>
</feature>
<feature type="region of interest" description="Disordered" evidence="1">
    <location>
        <begin position="97"/>
        <end position="116"/>
    </location>
</feature>
<reference evidence="2" key="1">
    <citation type="submission" date="2022-03" db="EMBL/GenBank/DDBJ databases">
        <authorList>
            <person name="Martin H S."/>
        </authorList>
    </citation>
    <scope>NUCLEOTIDE SEQUENCE</scope>
</reference>
<keyword evidence="3" id="KW-1185">Reference proteome</keyword>
<gene>
    <name evidence="2" type="ORF">IPOD504_LOCUS899</name>
</gene>
<evidence type="ECO:0000313" key="2">
    <source>
        <dbReference type="EMBL" id="CAH2036845.1"/>
    </source>
</evidence>
<feature type="non-terminal residue" evidence="2">
    <location>
        <position position="1"/>
    </location>
</feature>
<accession>A0ABN8HM08</accession>
<sequence>MAAQAARRVIMWPRDEWRAPPASTRGNRFQFRPGPIYARYPIIYVNGASYKRVDTPPLSVGPRVLLITSNGVLCSAYQLTFTAASRSRGCIPRVCPSRSHSVRDASERFDETPRSLCSPSITRAEEKGLSDVK</sequence>
<evidence type="ECO:0000256" key="1">
    <source>
        <dbReference type="SAM" id="MobiDB-lite"/>
    </source>
</evidence>